<reference evidence="2" key="2">
    <citation type="journal article" date="2024" name="Plant">
        <title>Genomic evolution and insights into agronomic trait innovations of Sesamum species.</title>
        <authorList>
            <person name="Miao H."/>
            <person name="Wang L."/>
            <person name="Qu L."/>
            <person name="Liu H."/>
            <person name="Sun Y."/>
            <person name="Le M."/>
            <person name="Wang Q."/>
            <person name="Wei S."/>
            <person name="Zheng Y."/>
            <person name="Lin W."/>
            <person name="Duan Y."/>
            <person name="Cao H."/>
            <person name="Xiong S."/>
            <person name="Wang X."/>
            <person name="Wei L."/>
            <person name="Li C."/>
            <person name="Ma Q."/>
            <person name="Ju M."/>
            <person name="Zhao R."/>
            <person name="Li G."/>
            <person name="Mu C."/>
            <person name="Tian Q."/>
            <person name="Mei H."/>
            <person name="Zhang T."/>
            <person name="Gao T."/>
            <person name="Zhang H."/>
        </authorList>
    </citation>
    <scope>NUCLEOTIDE SEQUENCE</scope>
    <source>
        <strain evidence="2">G01</strain>
    </source>
</reference>
<name>A0AAW2J3G0_9LAMI</name>
<dbReference type="AlphaFoldDB" id="A0AAW2J3G0"/>
<evidence type="ECO:0000313" key="2">
    <source>
        <dbReference type="EMBL" id="KAL0288784.1"/>
    </source>
</evidence>
<proteinExistence type="predicted"/>
<reference evidence="2" key="1">
    <citation type="submission" date="2020-06" db="EMBL/GenBank/DDBJ databases">
        <authorList>
            <person name="Li T."/>
            <person name="Hu X."/>
            <person name="Zhang T."/>
            <person name="Song X."/>
            <person name="Zhang H."/>
            <person name="Dai N."/>
            <person name="Sheng W."/>
            <person name="Hou X."/>
            <person name="Wei L."/>
        </authorList>
    </citation>
    <scope>NUCLEOTIDE SEQUENCE</scope>
    <source>
        <strain evidence="2">G01</strain>
        <tissue evidence="2">Leaf</tissue>
    </source>
</reference>
<protein>
    <submittedName>
        <fullName evidence="2">Uncharacterized protein</fullName>
    </submittedName>
</protein>
<sequence>MEAANGGDLRSRERRWRGGRGDGEKPLLESYLPLRRCCCRHHRHSSLQTALVAMVSGGFGFGLGLDFGENGDREW</sequence>
<accession>A0AAW2J3G0</accession>
<feature type="region of interest" description="Disordered" evidence="1">
    <location>
        <begin position="1"/>
        <end position="23"/>
    </location>
</feature>
<gene>
    <name evidence="2" type="ORF">Sangu_2642500</name>
</gene>
<evidence type="ECO:0000256" key="1">
    <source>
        <dbReference type="SAM" id="MobiDB-lite"/>
    </source>
</evidence>
<dbReference type="EMBL" id="JACGWK010001429">
    <property type="protein sequence ID" value="KAL0288784.1"/>
    <property type="molecule type" value="Genomic_DNA"/>
</dbReference>
<comment type="caution">
    <text evidence="2">The sequence shown here is derived from an EMBL/GenBank/DDBJ whole genome shotgun (WGS) entry which is preliminary data.</text>
</comment>
<organism evidence="2">
    <name type="scientific">Sesamum angustifolium</name>
    <dbReference type="NCBI Taxonomy" id="2727405"/>
    <lineage>
        <taxon>Eukaryota</taxon>
        <taxon>Viridiplantae</taxon>
        <taxon>Streptophyta</taxon>
        <taxon>Embryophyta</taxon>
        <taxon>Tracheophyta</taxon>
        <taxon>Spermatophyta</taxon>
        <taxon>Magnoliopsida</taxon>
        <taxon>eudicotyledons</taxon>
        <taxon>Gunneridae</taxon>
        <taxon>Pentapetalae</taxon>
        <taxon>asterids</taxon>
        <taxon>lamiids</taxon>
        <taxon>Lamiales</taxon>
        <taxon>Pedaliaceae</taxon>
        <taxon>Sesamum</taxon>
    </lineage>
</organism>